<dbReference type="Proteomes" id="UP000774617">
    <property type="component" value="Unassembled WGS sequence"/>
</dbReference>
<comment type="caution">
    <text evidence="1">The sequence shown here is derived from an EMBL/GenBank/DDBJ whole genome shotgun (WGS) entry which is preliminary data.</text>
</comment>
<reference evidence="1 2" key="1">
    <citation type="journal article" date="2021" name="Nat. Commun.">
        <title>Genetic determinants of endophytism in the Arabidopsis root mycobiome.</title>
        <authorList>
            <person name="Mesny F."/>
            <person name="Miyauchi S."/>
            <person name="Thiergart T."/>
            <person name="Pickel B."/>
            <person name="Atanasova L."/>
            <person name="Karlsson M."/>
            <person name="Huettel B."/>
            <person name="Barry K.W."/>
            <person name="Haridas S."/>
            <person name="Chen C."/>
            <person name="Bauer D."/>
            <person name="Andreopoulos W."/>
            <person name="Pangilinan J."/>
            <person name="LaButti K."/>
            <person name="Riley R."/>
            <person name="Lipzen A."/>
            <person name="Clum A."/>
            <person name="Drula E."/>
            <person name="Henrissat B."/>
            <person name="Kohler A."/>
            <person name="Grigoriev I.V."/>
            <person name="Martin F.M."/>
            <person name="Hacquard S."/>
        </authorList>
    </citation>
    <scope>NUCLEOTIDE SEQUENCE [LARGE SCALE GENOMIC DNA]</scope>
    <source>
        <strain evidence="1 2">MPI-SDFR-AT-0080</strain>
    </source>
</reference>
<protein>
    <submittedName>
        <fullName evidence="1">Uncharacterized protein</fullName>
    </submittedName>
</protein>
<keyword evidence="2" id="KW-1185">Reference proteome</keyword>
<evidence type="ECO:0000313" key="1">
    <source>
        <dbReference type="EMBL" id="KAH7061417.1"/>
    </source>
</evidence>
<organism evidence="1 2">
    <name type="scientific">Macrophomina phaseolina</name>
    <dbReference type="NCBI Taxonomy" id="35725"/>
    <lineage>
        <taxon>Eukaryota</taxon>
        <taxon>Fungi</taxon>
        <taxon>Dikarya</taxon>
        <taxon>Ascomycota</taxon>
        <taxon>Pezizomycotina</taxon>
        <taxon>Dothideomycetes</taxon>
        <taxon>Dothideomycetes incertae sedis</taxon>
        <taxon>Botryosphaeriales</taxon>
        <taxon>Botryosphaeriaceae</taxon>
        <taxon>Macrophomina</taxon>
    </lineage>
</organism>
<accession>A0ABQ8GPB5</accession>
<dbReference type="EMBL" id="JAGTJR010000004">
    <property type="protein sequence ID" value="KAH7061417.1"/>
    <property type="molecule type" value="Genomic_DNA"/>
</dbReference>
<proteinExistence type="predicted"/>
<name>A0ABQ8GPB5_9PEZI</name>
<gene>
    <name evidence="1" type="ORF">B0J12DRAFT_292960</name>
</gene>
<sequence length="106" mass="11755">MSSSYPVPRRRHPVTLSAQIMALASTWIFCYFSSTVLPSPPHVHTNPFTIAQAQHVAPHAHPMSNTWNICRNGCRQLEWAADGPRLFQVSGIGSELILSVRSRSTS</sequence>
<evidence type="ECO:0000313" key="2">
    <source>
        <dbReference type="Proteomes" id="UP000774617"/>
    </source>
</evidence>